<dbReference type="Proteomes" id="UP000051952">
    <property type="component" value="Unassembled WGS sequence"/>
</dbReference>
<sequence length="219" mass="25145">MTSWEQTFEGLLRQRNAAQTDPFRELIASHRRLRSGATVSAQLTAPVQQLEVERTALEGKLQRVSTSGGKGGAGFSGREADLESQVATLQQRLNEALVQQADYYRMRYDLQTQDDQVARLQKRVNELEYTLRVKSTEYEDSILRLSTQATDREKTLQVLRGQLDGFQKENDKMRSEIIQRDGELQRYLQEILNSKEREGVLQNEILILEQKMIEVRVGG</sequence>
<proteinExistence type="predicted"/>
<reference evidence="3" key="1">
    <citation type="submission" date="2015-09" db="EMBL/GenBank/DDBJ databases">
        <authorList>
            <consortium name="Pathogen Informatics"/>
        </authorList>
    </citation>
    <scope>NUCLEOTIDE SEQUENCE [LARGE SCALE GENOMIC DNA]</scope>
    <source>
        <strain evidence="3">Lake Konstanz</strain>
    </source>
</reference>
<organism evidence="2 3">
    <name type="scientific">Bodo saltans</name>
    <name type="common">Flagellated protozoan</name>
    <dbReference type="NCBI Taxonomy" id="75058"/>
    <lineage>
        <taxon>Eukaryota</taxon>
        <taxon>Discoba</taxon>
        <taxon>Euglenozoa</taxon>
        <taxon>Kinetoplastea</taxon>
        <taxon>Metakinetoplastina</taxon>
        <taxon>Eubodonida</taxon>
        <taxon>Bodonidae</taxon>
        <taxon>Bodo</taxon>
    </lineage>
</organism>
<dbReference type="VEuPathDB" id="TriTrypDB:BSAL_06880"/>
<evidence type="ECO:0000313" key="3">
    <source>
        <dbReference type="Proteomes" id="UP000051952"/>
    </source>
</evidence>
<evidence type="ECO:0000256" key="1">
    <source>
        <dbReference type="SAM" id="Coils"/>
    </source>
</evidence>
<gene>
    <name evidence="2" type="ORF">BSAL_06880</name>
</gene>
<name>A0A0S4J9A0_BODSA</name>
<dbReference type="OrthoDB" id="6262491at2759"/>
<keyword evidence="3" id="KW-1185">Reference proteome</keyword>
<keyword evidence="1" id="KW-0175">Coiled coil</keyword>
<dbReference type="EMBL" id="CYKH01001371">
    <property type="protein sequence ID" value="CUG86697.1"/>
    <property type="molecule type" value="Genomic_DNA"/>
</dbReference>
<evidence type="ECO:0000313" key="2">
    <source>
        <dbReference type="EMBL" id="CUG86697.1"/>
    </source>
</evidence>
<protein>
    <submittedName>
        <fullName evidence="2">Uncharacterized protein</fullName>
    </submittedName>
</protein>
<feature type="coiled-coil region" evidence="1">
    <location>
        <begin position="47"/>
        <end position="130"/>
    </location>
</feature>
<dbReference type="AlphaFoldDB" id="A0A0S4J9A0"/>
<accession>A0A0S4J9A0</accession>